<dbReference type="RefSeq" id="WP_120200677.1">
    <property type="nucleotide sequence ID" value="NZ_RAQJ01000002.1"/>
</dbReference>
<comment type="caution">
    <text evidence="1">The sequence shown here is derived from an EMBL/GenBank/DDBJ whole genome shotgun (WGS) entry which is preliminary data.</text>
</comment>
<reference evidence="1 2" key="1">
    <citation type="submission" date="2018-09" db="EMBL/GenBank/DDBJ databases">
        <title>Genomic Encyclopedia of Archaeal and Bacterial Type Strains, Phase II (KMG-II): from individual species to whole genera.</title>
        <authorList>
            <person name="Goeker M."/>
        </authorList>
    </citation>
    <scope>NUCLEOTIDE SEQUENCE [LARGE SCALE GENOMIC DNA]</scope>
    <source>
        <strain evidence="1 2">DSM 26283</strain>
    </source>
</reference>
<evidence type="ECO:0000313" key="1">
    <source>
        <dbReference type="EMBL" id="RKE95364.1"/>
    </source>
</evidence>
<name>A0A420DM46_9FLAO</name>
<protein>
    <submittedName>
        <fullName evidence="1">Protocatechuate 3,4-dioxygenase beta subunit</fullName>
    </submittedName>
</protein>
<organism evidence="1 2">
    <name type="scientific">Ichthyenterobacterium magnum</name>
    <dbReference type="NCBI Taxonomy" id="1230530"/>
    <lineage>
        <taxon>Bacteria</taxon>
        <taxon>Pseudomonadati</taxon>
        <taxon>Bacteroidota</taxon>
        <taxon>Flavobacteriia</taxon>
        <taxon>Flavobacteriales</taxon>
        <taxon>Flavobacteriaceae</taxon>
        <taxon>Ichthyenterobacterium</taxon>
    </lineage>
</organism>
<dbReference type="Proteomes" id="UP000284892">
    <property type="component" value="Unassembled WGS sequence"/>
</dbReference>
<dbReference type="AlphaFoldDB" id="A0A420DM46"/>
<dbReference type="SUPFAM" id="SSF49482">
    <property type="entry name" value="Aromatic compound dioxygenase"/>
    <property type="match status" value="1"/>
</dbReference>
<keyword evidence="1" id="KW-0223">Dioxygenase</keyword>
<gene>
    <name evidence="1" type="ORF">BXY80_1551</name>
</gene>
<sequence length="203" mass="23923">MKNLMYIFCFICFLSFNYSIKAQDNSLDNYLERHPLYDYNEHTLNNTDTIPDFKSKKSKLKVSGTIYESDGTTPAKNVILFIEQADENGDFDLKKHNNKRYVKHRGWVKTNADGQYTFYTFLPGNDRRYNQLQQLFPVIKEPLKAEYEIESFLFDEDPMLTKLCRKKITKKGDASRILKLKKENGLYVAQKDIVLNYHTKTTK</sequence>
<dbReference type="GO" id="GO:0016702">
    <property type="term" value="F:oxidoreductase activity, acting on single donors with incorporation of molecular oxygen, incorporation of two atoms of oxygen"/>
    <property type="evidence" value="ECO:0007669"/>
    <property type="project" value="InterPro"/>
</dbReference>
<dbReference type="InterPro" id="IPR015889">
    <property type="entry name" value="Intradiol_dOase_core"/>
</dbReference>
<accession>A0A420DM46</accession>
<keyword evidence="2" id="KW-1185">Reference proteome</keyword>
<dbReference type="Gene3D" id="2.60.130.10">
    <property type="entry name" value="Aromatic compound dioxygenase"/>
    <property type="match status" value="1"/>
</dbReference>
<keyword evidence="1" id="KW-0560">Oxidoreductase</keyword>
<dbReference type="EMBL" id="RAQJ01000002">
    <property type="protein sequence ID" value="RKE95364.1"/>
    <property type="molecule type" value="Genomic_DNA"/>
</dbReference>
<dbReference type="GO" id="GO:0005506">
    <property type="term" value="F:iron ion binding"/>
    <property type="evidence" value="ECO:0007669"/>
    <property type="project" value="InterPro"/>
</dbReference>
<dbReference type="OrthoDB" id="933561at2"/>
<proteinExistence type="predicted"/>
<evidence type="ECO:0000313" key="2">
    <source>
        <dbReference type="Proteomes" id="UP000284892"/>
    </source>
</evidence>